<organism evidence="2 3">
    <name type="scientific">Mycobacterium phage Zenon</name>
    <dbReference type="NCBI Taxonomy" id="1983573"/>
    <lineage>
        <taxon>Viruses</taxon>
        <taxon>Duplodnaviria</taxon>
        <taxon>Heunggongvirae</taxon>
        <taxon>Uroviricota</taxon>
        <taxon>Caudoviricetes</taxon>
        <taxon>Papyrusvirus</taxon>
        <taxon>Papyrusvirus send513</taxon>
    </lineage>
</organism>
<evidence type="ECO:0000313" key="2">
    <source>
        <dbReference type="EMBL" id="ARW57158.1"/>
    </source>
</evidence>
<evidence type="ECO:0000256" key="1">
    <source>
        <dbReference type="SAM" id="MobiDB-lite"/>
    </source>
</evidence>
<accession>A0A1Z1LWW1</accession>
<reference evidence="2 3" key="1">
    <citation type="submission" date="2017-04" db="EMBL/GenBank/DDBJ databases">
        <authorList>
            <person name="Beal Z."/>
            <person name="Bishop J."/>
            <person name="Caballero I.A."/>
            <person name="Carroll K."/>
            <person name="Carter B."/>
            <person name="Drexel-Harmon C."/>
            <person name="Henderson C."/>
            <person name="LaPlante K."/>
            <person name="Laytart J."/>
            <person name="Mills M."/>
            <person name="Zegers G."/>
            <person name="Page S.T."/>
            <person name="Bradley K.W."/>
            <person name="Asai D.J."/>
            <person name="Bowman C.A."/>
            <person name="Russell D.A."/>
            <person name="Pope W.H."/>
            <person name="Jacobs-Sera D."/>
            <person name="Hendrix R.W."/>
            <person name="Hatfull G.F."/>
        </authorList>
    </citation>
    <scope>NUCLEOTIDE SEQUENCE [LARGE SCALE GENOMIC DNA]</scope>
</reference>
<name>A0A1Z1LWW1_9CAUD</name>
<feature type="region of interest" description="Disordered" evidence="1">
    <location>
        <begin position="153"/>
        <end position="233"/>
    </location>
</feature>
<feature type="region of interest" description="Disordered" evidence="1">
    <location>
        <begin position="1"/>
        <end position="27"/>
    </location>
</feature>
<feature type="compositionally biased region" description="Acidic residues" evidence="1">
    <location>
        <begin position="168"/>
        <end position="233"/>
    </location>
</feature>
<gene>
    <name evidence="2" type="ORF">SEA_ZENON_73</name>
</gene>
<proteinExistence type="predicted"/>
<protein>
    <submittedName>
        <fullName evidence="2">Uncharacterized protein</fullName>
    </submittedName>
</protein>
<dbReference type="Proteomes" id="UP000226152">
    <property type="component" value="Segment"/>
</dbReference>
<dbReference type="EMBL" id="KY969628">
    <property type="protein sequence ID" value="ARW57158.1"/>
    <property type="molecule type" value="Genomic_DNA"/>
</dbReference>
<sequence>MPKVMKPPTDYDDSATNTGGDWYDGPPPKPGLYKGVVKKMLLSKVTQGEKKGEQRIMVICEISEGKFKGAGVSKWLQLTQQGSPWVNQFLHALTDGSETQKAAIRKAFKEIGFAVDDADAKKRYPIVRIGKKTNPIGRPISFVTKMRTDDQGVERAEISRFVTPRAADDDEDEDDSDDILTADDDTTEDDGDEGNADDTFGDMDSDDDATDGDSEDEELPADDSDDEGEPWEV</sequence>
<evidence type="ECO:0000313" key="3">
    <source>
        <dbReference type="Proteomes" id="UP000226152"/>
    </source>
</evidence>